<proteinExistence type="predicted"/>
<feature type="region of interest" description="Disordered" evidence="1">
    <location>
        <begin position="1"/>
        <end position="47"/>
    </location>
</feature>
<feature type="compositionally biased region" description="Low complexity" evidence="1">
    <location>
        <begin position="25"/>
        <end position="38"/>
    </location>
</feature>
<organism evidence="2 3">
    <name type="scientific">Tothia fuscella</name>
    <dbReference type="NCBI Taxonomy" id="1048955"/>
    <lineage>
        <taxon>Eukaryota</taxon>
        <taxon>Fungi</taxon>
        <taxon>Dikarya</taxon>
        <taxon>Ascomycota</taxon>
        <taxon>Pezizomycotina</taxon>
        <taxon>Dothideomycetes</taxon>
        <taxon>Pleosporomycetidae</taxon>
        <taxon>Venturiales</taxon>
        <taxon>Cylindrosympodiaceae</taxon>
        <taxon>Tothia</taxon>
    </lineage>
</organism>
<dbReference type="EMBL" id="MU007095">
    <property type="protein sequence ID" value="KAF2421840.1"/>
    <property type="molecule type" value="Genomic_DNA"/>
</dbReference>
<dbReference type="Proteomes" id="UP000800235">
    <property type="component" value="Unassembled WGS sequence"/>
</dbReference>
<evidence type="ECO:0000313" key="3">
    <source>
        <dbReference type="Proteomes" id="UP000800235"/>
    </source>
</evidence>
<evidence type="ECO:0000313" key="2">
    <source>
        <dbReference type="EMBL" id="KAF2421840.1"/>
    </source>
</evidence>
<reference evidence="2" key="1">
    <citation type="journal article" date="2020" name="Stud. Mycol.">
        <title>101 Dothideomycetes genomes: a test case for predicting lifestyles and emergence of pathogens.</title>
        <authorList>
            <person name="Haridas S."/>
            <person name="Albert R."/>
            <person name="Binder M."/>
            <person name="Bloem J."/>
            <person name="Labutti K."/>
            <person name="Salamov A."/>
            <person name="Andreopoulos B."/>
            <person name="Baker S."/>
            <person name="Barry K."/>
            <person name="Bills G."/>
            <person name="Bluhm B."/>
            <person name="Cannon C."/>
            <person name="Castanera R."/>
            <person name="Culley D."/>
            <person name="Daum C."/>
            <person name="Ezra D."/>
            <person name="Gonzalez J."/>
            <person name="Henrissat B."/>
            <person name="Kuo A."/>
            <person name="Liang C."/>
            <person name="Lipzen A."/>
            <person name="Lutzoni F."/>
            <person name="Magnuson J."/>
            <person name="Mondo S."/>
            <person name="Nolan M."/>
            <person name="Ohm R."/>
            <person name="Pangilinan J."/>
            <person name="Park H.-J."/>
            <person name="Ramirez L."/>
            <person name="Alfaro M."/>
            <person name="Sun H."/>
            <person name="Tritt A."/>
            <person name="Yoshinaga Y."/>
            <person name="Zwiers L.-H."/>
            <person name="Turgeon B."/>
            <person name="Goodwin S."/>
            <person name="Spatafora J."/>
            <person name="Crous P."/>
            <person name="Grigoriev I."/>
        </authorList>
    </citation>
    <scope>NUCLEOTIDE SEQUENCE</scope>
    <source>
        <strain evidence="2">CBS 130266</strain>
    </source>
</reference>
<feature type="compositionally biased region" description="Pro residues" evidence="1">
    <location>
        <begin position="1"/>
        <end position="10"/>
    </location>
</feature>
<accession>A0A9P4NI21</accession>
<keyword evidence="3" id="KW-1185">Reference proteome</keyword>
<feature type="region of interest" description="Disordered" evidence="1">
    <location>
        <begin position="125"/>
        <end position="149"/>
    </location>
</feature>
<name>A0A9P4NI21_9PEZI</name>
<dbReference type="OrthoDB" id="3919839at2759"/>
<gene>
    <name evidence="2" type="ORF">EJ08DRAFT_738076</name>
</gene>
<protein>
    <submittedName>
        <fullName evidence="2">Uncharacterized protein</fullName>
    </submittedName>
</protein>
<sequence length="149" mass="16331">MSSQAPPDPPVDVSVKPNNEEQEQIAQQTNPTTAPTTIGKIKSNVPSAGTITLPDGTVVNIPRPIRCAKPNAMDFLDAEGVKHRIYILDRYDEAMRLFHEQNWEELKKFTPYTGQGYKELDYTYLPAAEEEEEGGGAGSSLQDQGPGAL</sequence>
<evidence type="ECO:0000256" key="1">
    <source>
        <dbReference type="SAM" id="MobiDB-lite"/>
    </source>
</evidence>
<dbReference type="AlphaFoldDB" id="A0A9P4NI21"/>
<comment type="caution">
    <text evidence="2">The sequence shown here is derived from an EMBL/GenBank/DDBJ whole genome shotgun (WGS) entry which is preliminary data.</text>
</comment>